<dbReference type="PROSITE" id="PS50853">
    <property type="entry name" value="FN3"/>
    <property type="match status" value="1"/>
</dbReference>
<feature type="domain" description="Fibronectin type-III" evidence="2">
    <location>
        <begin position="104"/>
        <end position="203"/>
    </location>
</feature>
<keyword evidence="4" id="KW-1185">Reference proteome</keyword>
<gene>
    <name evidence="3" type="ORF">C5O23_13535</name>
</gene>
<feature type="signal peptide" evidence="1">
    <location>
        <begin position="1"/>
        <end position="19"/>
    </location>
</feature>
<protein>
    <recommendedName>
        <fullName evidence="2">Fibronectin type-III domain-containing protein</fullName>
    </recommendedName>
</protein>
<sequence>MKKTLTLCAFALGASSAFAQLSTDRIHKFIPVTSQEFGILPGQSNLSPELHTNDIDSIAFDVDSQTFTVYGGFSFAQDREKKATYNLELLKGFELTYLMPGYMPSTCLDMQRTGNNAIRLMWRPVDDAAGYQIRYRITANEIDWTDSEKMVGDTIVGAGDSDLLIEHLEYNTTYSFAIRTLSPKGENFHSEWSTRINFGLPQWNYLSIVTYPRYIVPTVVSLVSSGVGCVTLKLNTLFDESLYSADEIAEIRSHFELNGNRFVVDKLKLRNSLTGEVKYLPVTASDLEVGEITLTDLDEGALYSVAAYNSNIRWECDAVYNSISFRSKIDSLTPIVVSSADIGTVLSEYMANDAHAENQVFYLEGGKTYTIFSNVEMSKGFTLATRPEDYAVGKRAKVGFANLSNMMLGSLSQSGNSQSPENIDPIVFDGIDFSAPAAQNYGSGSVTSNYFINSLASANPFTLQALEIRNCTFQGFIRGFVRGKGNNHVILKVKVDGNLFYNCGYYDARGQGYAWFAGPGNVTNNMFNNFEFTNNTIYDSPRSNLVTDNNKNLNWSEDTKWNIRIENNTFINFSTRSIDRHLISMRYIPGGSYMSVQRNLFVLAAEDNDTRNLYFSGADIRLVNGSGKFSFDVKDNYSVGCRDKHLANNGIFTNSSVAFSASKNSFGAFANNNNGTADDLVVKVGATPLMATDLFTNPNPPYTSHNPTSCNALDHIAPDNIMEALRYKQTPEVLNHEIYKLSIGDQRWKK</sequence>
<dbReference type="Proteomes" id="UP000244905">
    <property type="component" value="Unassembled WGS sequence"/>
</dbReference>
<dbReference type="AlphaFoldDB" id="A0A2V1IK51"/>
<evidence type="ECO:0000313" key="4">
    <source>
        <dbReference type="Proteomes" id="UP000244905"/>
    </source>
</evidence>
<dbReference type="InterPro" id="IPR011050">
    <property type="entry name" value="Pectin_lyase_fold/virulence"/>
</dbReference>
<dbReference type="Gene3D" id="2.60.40.10">
    <property type="entry name" value="Immunoglobulins"/>
    <property type="match status" value="1"/>
</dbReference>
<dbReference type="RefSeq" id="WP_107033444.1">
    <property type="nucleotide sequence ID" value="NZ_CAOLYA010000038.1"/>
</dbReference>
<keyword evidence="1" id="KW-0732">Signal</keyword>
<feature type="chain" id="PRO_5016085156" description="Fibronectin type-III domain-containing protein" evidence="1">
    <location>
        <begin position="20"/>
        <end position="750"/>
    </location>
</feature>
<evidence type="ECO:0000256" key="1">
    <source>
        <dbReference type="SAM" id="SignalP"/>
    </source>
</evidence>
<dbReference type="InterPro" id="IPR013783">
    <property type="entry name" value="Ig-like_fold"/>
</dbReference>
<dbReference type="SUPFAM" id="SSF51126">
    <property type="entry name" value="Pectin lyase-like"/>
    <property type="match status" value="1"/>
</dbReference>
<dbReference type="SUPFAM" id="SSF49265">
    <property type="entry name" value="Fibronectin type III"/>
    <property type="match status" value="1"/>
</dbReference>
<evidence type="ECO:0000313" key="3">
    <source>
        <dbReference type="EMBL" id="PWB00219.1"/>
    </source>
</evidence>
<organism evidence="3 4">
    <name type="scientific">Duncaniella muris</name>
    <dbReference type="NCBI Taxonomy" id="2094150"/>
    <lineage>
        <taxon>Bacteria</taxon>
        <taxon>Pseudomonadati</taxon>
        <taxon>Bacteroidota</taxon>
        <taxon>Bacteroidia</taxon>
        <taxon>Bacteroidales</taxon>
        <taxon>Muribaculaceae</taxon>
        <taxon>Duncaniella</taxon>
    </lineage>
</organism>
<dbReference type="CDD" id="cd00063">
    <property type="entry name" value="FN3"/>
    <property type="match status" value="1"/>
</dbReference>
<reference evidence="4" key="1">
    <citation type="submission" date="2018-02" db="EMBL/GenBank/DDBJ databases">
        <authorList>
            <person name="Clavel T."/>
            <person name="Strowig T."/>
        </authorList>
    </citation>
    <scope>NUCLEOTIDE SEQUENCE [LARGE SCALE GENOMIC DNA]</scope>
    <source>
        <strain evidence="4">DSM 103720</strain>
    </source>
</reference>
<name>A0A2V1IK51_9BACT</name>
<proteinExistence type="predicted"/>
<evidence type="ECO:0000259" key="2">
    <source>
        <dbReference type="PROSITE" id="PS50853"/>
    </source>
</evidence>
<dbReference type="InterPro" id="IPR036116">
    <property type="entry name" value="FN3_sf"/>
</dbReference>
<accession>A0A2V1IK51</accession>
<dbReference type="GeneID" id="82527337"/>
<dbReference type="InterPro" id="IPR003961">
    <property type="entry name" value="FN3_dom"/>
</dbReference>
<comment type="caution">
    <text evidence="3">The sequence shown here is derived from an EMBL/GenBank/DDBJ whole genome shotgun (WGS) entry which is preliminary data.</text>
</comment>
<dbReference type="EMBL" id="PUEC01000050">
    <property type="protein sequence ID" value="PWB00219.1"/>
    <property type="molecule type" value="Genomic_DNA"/>
</dbReference>